<gene>
    <name evidence="2" type="ORF">C480_04796</name>
</gene>
<dbReference type="Proteomes" id="UP000011591">
    <property type="component" value="Unassembled WGS sequence"/>
</dbReference>
<evidence type="ECO:0000313" key="3">
    <source>
        <dbReference type="Proteomes" id="UP000011591"/>
    </source>
</evidence>
<accession>M0B945</accession>
<reference evidence="2 3" key="1">
    <citation type="journal article" date="2014" name="PLoS Genet.">
        <title>Phylogenetically driven sequencing of extremely halophilic archaea reveals strategies for static and dynamic osmo-response.</title>
        <authorList>
            <person name="Becker E.A."/>
            <person name="Seitzer P.M."/>
            <person name="Tritt A."/>
            <person name="Larsen D."/>
            <person name="Krusor M."/>
            <person name="Yao A.I."/>
            <person name="Wu D."/>
            <person name="Madern D."/>
            <person name="Eisen J.A."/>
            <person name="Darling A.E."/>
            <person name="Facciotti M.T."/>
        </authorList>
    </citation>
    <scope>NUCLEOTIDE SEQUENCE [LARGE SCALE GENOMIC DNA]</scope>
    <source>
        <strain evidence="2 3">DSM 13077</strain>
    </source>
</reference>
<proteinExistence type="predicted"/>
<dbReference type="EMBL" id="AOIP01000015">
    <property type="protein sequence ID" value="ELZ07345.1"/>
    <property type="molecule type" value="Genomic_DNA"/>
</dbReference>
<feature type="compositionally biased region" description="Polar residues" evidence="1">
    <location>
        <begin position="72"/>
        <end position="92"/>
    </location>
</feature>
<comment type="caution">
    <text evidence="2">The sequence shown here is derived from an EMBL/GenBank/DDBJ whole genome shotgun (WGS) entry which is preliminary data.</text>
</comment>
<dbReference type="AlphaFoldDB" id="M0B945"/>
<dbReference type="OrthoDB" id="179234at2157"/>
<keyword evidence="3" id="KW-1185">Reference proteome</keyword>
<name>M0B945_9EURY</name>
<feature type="compositionally biased region" description="Polar residues" evidence="1">
    <location>
        <begin position="28"/>
        <end position="38"/>
    </location>
</feature>
<protein>
    <submittedName>
        <fullName evidence="2">Uncharacterized protein</fullName>
    </submittedName>
</protein>
<sequence>MVTLATPSAMGHSGIAVIAASDFNSTRLGPTADPSRQTVAFDPTAGEGLTATSRRTRAGAGPTATAPRISAADTTTARRSPSVQPTRQTVPFTPSAIGFDTRDTVSRAGFGGHLEQTTLIPGSYFRTLEGIAVDTDGKPIGNAKYIIAMGDLPTVGPVADDGTFSVYTLRSDYDDFILVASSGRADVDYTWYTPIDVEISPTDDDIVLVFEPRKLTGLYAGPGTEMGGSLR</sequence>
<evidence type="ECO:0000313" key="2">
    <source>
        <dbReference type="EMBL" id="ELZ07345.1"/>
    </source>
</evidence>
<organism evidence="2 3">
    <name type="scientific">Natrialba aegyptia DSM 13077</name>
    <dbReference type="NCBI Taxonomy" id="1227491"/>
    <lineage>
        <taxon>Archaea</taxon>
        <taxon>Methanobacteriati</taxon>
        <taxon>Methanobacteriota</taxon>
        <taxon>Stenosarchaea group</taxon>
        <taxon>Halobacteria</taxon>
        <taxon>Halobacteriales</taxon>
        <taxon>Natrialbaceae</taxon>
        <taxon>Natrialba</taxon>
    </lineage>
</organism>
<feature type="compositionally biased region" description="Low complexity" evidence="1">
    <location>
        <begin position="50"/>
        <end position="68"/>
    </location>
</feature>
<evidence type="ECO:0000256" key="1">
    <source>
        <dbReference type="SAM" id="MobiDB-lite"/>
    </source>
</evidence>
<dbReference type="PATRIC" id="fig|1227491.4.peg.979"/>
<feature type="region of interest" description="Disordered" evidence="1">
    <location>
        <begin position="28"/>
        <end position="95"/>
    </location>
</feature>